<evidence type="ECO:0000313" key="2">
    <source>
        <dbReference type="EMBL" id="CAH2265673.1"/>
    </source>
</evidence>
<organism evidence="2 3">
    <name type="scientific">Pararge aegeria aegeria</name>
    <dbReference type="NCBI Taxonomy" id="348720"/>
    <lineage>
        <taxon>Eukaryota</taxon>
        <taxon>Metazoa</taxon>
        <taxon>Ecdysozoa</taxon>
        <taxon>Arthropoda</taxon>
        <taxon>Hexapoda</taxon>
        <taxon>Insecta</taxon>
        <taxon>Pterygota</taxon>
        <taxon>Neoptera</taxon>
        <taxon>Endopterygota</taxon>
        <taxon>Lepidoptera</taxon>
        <taxon>Glossata</taxon>
        <taxon>Ditrysia</taxon>
        <taxon>Papilionoidea</taxon>
        <taxon>Nymphalidae</taxon>
        <taxon>Satyrinae</taxon>
        <taxon>Satyrini</taxon>
        <taxon>Parargina</taxon>
        <taxon>Pararge</taxon>
    </lineage>
</organism>
<keyword evidence="1" id="KW-0472">Membrane</keyword>
<dbReference type="EMBL" id="CAKXAJ010026290">
    <property type="protein sequence ID" value="CAH2265673.1"/>
    <property type="molecule type" value="Genomic_DNA"/>
</dbReference>
<keyword evidence="1" id="KW-1133">Transmembrane helix</keyword>
<sequence length="99" mass="11437">MYKLINNTGLNGERKHREYTCMPEISPDTCMPERSPLRSQRRVKSTNPHLAWWDSRALLWAGNGLMMMMMMMMTMITMMMKEIDEISGATFAETDGGIK</sequence>
<keyword evidence="3" id="KW-1185">Reference proteome</keyword>
<reference evidence="2" key="1">
    <citation type="submission" date="2022-03" db="EMBL/GenBank/DDBJ databases">
        <authorList>
            <person name="Lindestad O."/>
        </authorList>
    </citation>
    <scope>NUCLEOTIDE SEQUENCE</scope>
</reference>
<dbReference type="Proteomes" id="UP000838756">
    <property type="component" value="Unassembled WGS sequence"/>
</dbReference>
<comment type="caution">
    <text evidence="2">The sequence shown here is derived from an EMBL/GenBank/DDBJ whole genome shotgun (WGS) entry which is preliminary data.</text>
</comment>
<keyword evidence="1" id="KW-0812">Transmembrane</keyword>
<dbReference type="AlphaFoldDB" id="A0A8S4SEF3"/>
<name>A0A8S4SEF3_9NEOP</name>
<feature type="transmembrane region" description="Helical" evidence="1">
    <location>
        <begin position="57"/>
        <end position="76"/>
    </location>
</feature>
<gene>
    <name evidence="2" type="primary">jg4923</name>
    <name evidence="2" type="ORF">PAEG_LOCUS25011</name>
</gene>
<protein>
    <submittedName>
        <fullName evidence="2">Jg4923 protein</fullName>
    </submittedName>
</protein>
<evidence type="ECO:0000256" key="1">
    <source>
        <dbReference type="SAM" id="Phobius"/>
    </source>
</evidence>
<proteinExistence type="predicted"/>
<evidence type="ECO:0000313" key="3">
    <source>
        <dbReference type="Proteomes" id="UP000838756"/>
    </source>
</evidence>
<accession>A0A8S4SEF3</accession>